<dbReference type="InterPro" id="IPR008966">
    <property type="entry name" value="Adhesion_dom_sf"/>
</dbReference>
<protein>
    <submittedName>
        <fullName evidence="7">Fimbrial protein</fullName>
    </submittedName>
</protein>
<dbReference type="PANTHER" id="PTHR33420">
    <property type="entry name" value="FIMBRIAL SUBUNIT ELFA-RELATED"/>
    <property type="match status" value="1"/>
</dbReference>
<feature type="signal peptide" evidence="5">
    <location>
        <begin position="1"/>
        <end position="22"/>
    </location>
</feature>
<dbReference type="GO" id="GO:0043709">
    <property type="term" value="P:cell adhesion involved in single-species biofilm formation"/>
    <property type="evidence" value="ECO:0007669"/>
    <property type="project" value="TreeGrafter"/>
</dbReference>
<feature type="domain" description="Fimbrial-type adhesion" evidence="6">
    <location>
        <begin position="29"/>
        <end position="172"/>
    </location>
</feature>
<sequence>MRKLLMALSLSVTFLSQFSAYGSSGSIILNGQLIGSTCQVTANTKNQTVILDTLSINNFQKKNDTSIGKSFNIALSQCQPTDNISVVFHDAKNGLTEDGLIANQTGNDYAKGIAIGIYDNDNNPIKMNEKIAVDVDNNNSTRNLALIAKYVATGNEVEAGKVASTVNFTITY</sequence>
<feature type="chain" id="PRO_5041590677" evidence="5">
    <location>
        <begin position="23"/>
        <end position="172"/>
    </location>
</feature>
<comment type="subcellular location">
    <subcellularLocation>
        <location evidence="1">Fimbrium</location>
    </subcellularLocation>
</comment>
<evidence type="ECO:0000256" key="1">
    <source>
        <dbReference type="ARBA" id="ARBA00004561"/>
    </source>
</evidence>
<evidence type="ECO:0000256" key="4">
    <source>
        <dbReference type="ARBA" id="ARBA00023263"/>
    </source>
</evidence>
<dbReference type="SUPFAM" id="SSF49401">
    <property type="entry name" value="Bacterial adhesins"/>
    <property type="match status" value="1"/>
</dbReference>
<keyword evidence="3 5" id="KW-0732">Signal</keyword>
<dbReference type="Pfam" id="PF00419">
    <property type="entry name" value="Fimbrial"/>
    <property type="match status" value="1"/>
</dbReference>
<comment type="similarity">
    <text evidence="2">Belongs to the fimbrial protein family.</text>
</comment>
<organism evidence="7 9">
    <name type="scientific">Arsenophonus nasoniae</name>
    <name type="common">son-killer infecting Nasonia vitripennis</name>
    <dbReference type="NCBI Taxonomy" id="638"/>
    <lineage>
        <taxon>Bacteria</taxon>
        <taxon>Pseudomonadati</taxon>
        <taxon>Pseudomonadota</taxon>
        <taxon>Gammaproteobacteria</taxon>
        <taxon>Enterobacterales</taxon>
        <taxon>Morganellaceae</taxon>
        <taxon>Arsenophonus</taxon>
    </lineage>
</organism>
<dbReference type="PANTHER" id="PTHR33420:SF3">
    <property type="entry name" value="FIMBRIAL SUBUNIT ELFA"/>
    <property type="match status" value="1"/>
</dbReference>
<dbReference type="Gene3D" id="2.60.40.1090">
    <property type="entry name" value="Fimbrial-type adhesion domain"/>
    <property type="match status" value="1"/>
</dbReference>
<evidence type="ECO:0000256" key="2">
    <source>
        <dbReference type="ARBA" id="ARBA00006671"/>
    </source>
</evidence>
<evidence type="ECO:0000313" key="7">
    <source>
        <dbReference type="EMBL" id="WGL94219.1"/>
    </source>
</evidence>
<reference evidence="7" key="1">
    <citation type="submission" date="2023-04" db="EMBL/GenBank/DDBJ databases">
        <title>Genome dynamics across the evolutionary transition to endosymbiosis.</title>
        <authorList>
            <person name="Siozios S."/>
            <person name="Nadal-Jimenez P."/>
            <person name="Azagi T."/>
            <person name="Sprong H."/>
            <person name="Frost C.L."/>
            <person name="Parratt S.R."/>
            <person name="Taylor G."/>
            <person name="Brettell L."/>
            <person name="Lew K.C."/>
            <person name="Croft L."/>
            <person name="King K.C."/>
            <person name="Brockhurst M.A."/>
            <person name="Hypsa V."/>
            <person name="Novakova E."/>
            <person name="Darby A.C."/>
            <person name="Hurst G.D.D."/>
        </authorList>
    </citation>
    <scope>NUCLEOTIDE SEQUENCE</scope>
    <source>
        <strain evidence="7">AIh</strain>
        <strain evidence="8">APv</strain>
    </source>
</reference>
<dbReference type="Proteomes" id="UP001177595">
    <property type="component" value="Chromosome"/>
</dbReference>
<evidence type="ECO:0000256" key="3">
    <source>
        <dbReference type="ARBA" id="ARBA00022729"/>
    </source>
</evidence>
<proteinExistence type="inferred from homology"/>
<evidence type="ECO:0000256" key="5">
    <source>
        <dbReference type="SAM" id="SignalP"/>
    </source>
</evidence>
<dbReference type="InterPro" id="IPR000259">
    <property type="entry name" value="Adhesion_dom_fimbrial"/>
</dbReference>
<accession>A0AA95GDT6</accession>
<dbReference type="GO" id="GO:0009289">
    <property type="term" value="C:pilus"/>
    <property type="evidence" value="ECO:0007669"/>
    <property type="project" value="UniProtKB-SubCell"/>
</dbReference>
<name>A0AA95GDT6_9GAMM</name>
<evidence type="ECO:0000313" key="8">
    <source>
        <dbReference type="EMBL" id="WGM03011.1"/>
    </source>
</evidence>
<dbReference type="AlphaFoldDB" id="A0AA95GDT6"/>
<dbReference type="EMBL" id="CP123504">
    <property type="protein sequence ID" value="WGM03011.1"/>
    <property type="molecule type" value="Genomic_DNA"/>
</dbReference>
<dbReference type="EMBL" id="CP123498">
    <property type="protein sequence ID" value="WGL94219.1"/>
    <property type="molecule type" value="Genomic_DNA"/>
</dbReference>
<dbReference type="RefSeq" id="WP_280626113.1">
    <property type="nucleotide sequence ID" value="NZ_CP123498.1"/>
</dbReference>
<keyword evidence="4" id="KW-0281">Fimbrium</keyword>
<dbReference type="InterPro" id="IPR036937">
    <property type="entry name" value="Adhesion_dom_fimbrial_sf"/>
</dbReference>
<gene>
    <name evidence="7" type="ORF">QE207_10740</name>
    <name evidence="8" type="ORF">QE210_08090</name>
</gene>
<evidence type="ECO:0000313" key="9">
    <source>
        <dbReference type="Proteomes" id="UP001177597"/>
    </source>
</evidence>
<dbReference type="InterPro" id="IPR050263">
    <property type="entry name" value="Bact_Fimbrial_Adh_Pro"/>
</dbReference>
<dbReference type="Proteomes" id="UP001177597">
    <property type="component" value="Chromosome"/>
</dbReference>
<evidence type="ECO:0000259" key="6">
    <source>
        <dbReference type="Pfam" id="PF00419"/>
    </source>
</evidence>